<evidence type="ECO:0000313" key="3">
    <source>
        <dbReference type="Proteomes" id="UP000184356"/>
    </source>
</evidence>
<keyword evidence="1" id="KW-0812">Transmembrane</keyword>
<accession>A0A1L9TRJ0</accession>
<keyword evidence="3" id="KW-1185">Reference proteome</keyword>
<dbReference type="VEuPathDB" id="FungiDB:ASPSYDRAFT_40646"/>
<dbReference type="Proteomes" id="UP000184356">
    <property type="component" value="Unassembled WGS sequence"/>
</dbReference>
<dbReference type="RefSeq" id="XP_040705862.1">
    <property type="nucleotide sequence ID" value="XM_040846119.1"/>
</dbReference>
<reference evidence="3" key="1">
    <citation type="journal article" date="2017" name="Genome Biol.">
        <title>Comparative genomics reveals high biological diversity and specific adaptations in the industrially and medically important fungal genus Aspergillus.</title>
        <authorList>
            <person name="de Vries R.P."/>
            <person name="Riley R."/>
            <person name="Wiebenga A."/>
            <person name="Aguilar-Osorio G."/>
            <person name="Amillis S."/>
            <person name="Uchima C.A."/>
            <person name="Anderluh G."/>
            <person name="Asadollahi M."/>
            <person name="Askin M."/>
            <person name="Barry K."/>
            <person name="Battaglia E."/>
            <person name="Bayram O."/>
            <person name="Benocci T."/>
            <person name="Braus-Stromeyer S.A."/>
            <person name="Caldana C."/>
            <person name="Canovas D."/>
            <person name="Cerqueira G.C."/>
            <person name="Chen F."/>
            <person name="Chen W."/>
            <person name="Choi C."/>
            <person name="Clum A."/>
            <person name="Dos Santos R.A."/>
            <person name="Damasio A.R."/>
            <person name="Diallinas G."/>
            <person name="Emri T."/>
            <person name="Fekete E."/>
            <person name="Flipphi M."/>
            <person name="Freyberg S."/>
            <person name="Gallo A."/>
            <person name="Gournas C."/>
            <person name="Habgood R."/>
            <person name="Hainaut M."/>
            <person name="Harispe M.L."/>
            <person name="Henrissat B."/>
            <person name="Hilden K.S."/>
            <person name="Hope R."/>
            <person name="Hossain A."/>
            <person name="Karabika E."/>
            <person name="Karaffa L."/>
            <person name="Karanyi Z."/>
            <person name="Krasevec N."/>
            <person name="Kuo A."/>
            <person name="Kusch H."/>
            <person name="LaButti K."/>
            <person name="Lagendijk E.L."/>
            <person name="Lapidus A."/>
            <person name="Levasseur A."/>
            <person name="Lindquist E."/>
            <person name="Lipzen A."/>
            <person name="Logrieco A.F."/>
            <person name="MacCabe A."/>
            <person name="Maekelae M.R."/>
            <person name="Malavazi I."/>
            <person name="Melin P."/>
            <person name="Meyer V."/>
            <person name="Mielnichuk N."/>
            <person name="Miskei M."/>
            <person name="Molnar A.P."/>
            <person name="Mule G."/>
            <person name="Ngan C.Y."/>
            <person name="Orejas M."/>
            <person name="Orosz E."/>
            <person name="Ouedraogo J.P."/>
            <person name="Overkamp K.M."/>
            <person name="Park H.-S."/>
            <person name="Perrone G."/>
            <person name="Piumi F."/>
            <person name="Punt P.J."/>
            <person name="Ram A.F."/>
            <person name="Ramon A."/>
            <person name="Rauscher S."/>
            <person name="Record E."/>
            <person name="Riano-Pachon D.M."/>
            <person name="Robert V."/>
            <person name="Roehrig J."/>
            <person name="Ruller R."/>
            <person name="Salamov A."/>
            <person name="Salih N.S."/>
            <person name="Samson R.A."/>
            <person name="Sandor E."/>
            <person name="Sanguinetti M."/>
            <person name="Schuetze T."/>
            <person name="Sepcic K."/>
            <person name="Shelest E."/>
            <person name="Sherlock G."/>
            <person name="Sophianopoulou V."/>
            <person name="Squina F.M."/>
            <person name="Sun H."/>
            <person name="Susca A."/>
            <person name="Todd R.B."/>
            <person name="Tsang A."/>
            <person name="Unkles S.E."/>
            <person name="van de Wiele N."/>
            <person name="van Rossen-Uffink D."/>
            <person name="Oliveira J.V."/>
            <person name="Vesth T.C."/>
            <person name="Visser J."/>
            <person name="Yu J.-H."/>
            <person name="Zhou M."/>
            <person name="Andersen M.R."/>
            <person name="Archer D.B."/>
            <person name="Baker S.E."/>
            <person name="Benoit I."/>
            <person name="Brakhage A.A."/>
            <person name="Braus G.H."/>
            <person name="Fischer R."/>
            <person name="Frisvad J.C."/>
            <person name="Goldman G.H."/>
            <person name="Houbraken J."/>
            <person name="Oakley B."/>
            <person name="Pocsi I."/>
            <person name="Scazzocchio C."/>
            <person name="Seiboth B."/>
            <person name="vanKuyk P.A."/>
            <person name="Wortman J."/>
            <person name="Dyer P.S."/>
            <person name="Grigoriev I.V."/>
        </authorList>
    </citation>
    <scope>NUCLEOTIDE SEQUENCE [LARGE SCALE GENOMIC DNA]</scope>
    <source>
        <strain evidence="3">CBS 593.65</strain>
    </source>
</reference>
<feature type="transmembrane region" description="Helical" evidence="1">
    <location>
        <begin position="40"/>
        <end position="61"/>
    </location>
</feature>
<dbReference type="AlphaFoldDB" id="A0A1L9TRJ0"/>
<name>A0A1L9TRJ0_9EURO</name>
<protein>
    <submittedName>
        <fullName evidence="2">Uncharacterized protein</fullName>
    </submittedName>
</protein>
<keyword evidence="1" id="KW-1133">Transmembrane helix</keyword>
<evidence type="ECO:0000256" key="1">
    <source>
        <dbReference type="SAM" id="Phobius"/>
    </source>
</evidence>
<proteinExistence type="predicted"/>
<dbReference type="EMBL" id="KV878583">
    <property type="protein sequence ID" value="OJJ62056.1"/>
    <property type="molecule type" value="Genomic_DNA"/>
</dbReference>
<keyword evidence="1" id="KW-0472">Membrane</keyword>
<gene>
    <name evidence="2" type="ORF">ASPSYDRAFT_40646</name>
</gene>
<organism evidence="2 3">
    <name type="scientific">Aspergillus sydowii CBS 593.65</name>
    <dbReference type="NCBI Taxonomy" id="1036612"/>
    <lineage>
        <taxon>Eukaryota</taxon>
        <taxon>Fungi</taxon>
        <taxon>Dikarya</taxon>
        <taxon>Ascomycota</taxon>
        <taxon>Pezizomycotina</taxon>
        <taxon>Eurotiomycetes</taxon>
        <taxon>Eurotiomycetidae</taxon>
        <taxon>Eurotiales</taxon>
        <taxon>Aspergillaceae</taxon>
        <taxon>Aspergillus</taxon>
        <taxon>Aspergillus subgen. Nidulantes</taxon>
    </lineage>
</organism>
<dbReference type="GeneID" id="63762192"/>
<sequence>MAILRQSFGTCSFKVPGGRVREVLEWPESRKQRQRRANKVVYLQFSSRLLVFIFGCGKTAWANNSPLQLPVTLPGPVVGMYQYVHLLGSCPLAKLQGHGLTSKHLG</sequence>
<evidence type="ECO:0000313" key="2">
    <source>
        <dbReference type="EMBL" id="OJJ62056.1"/>
    </source>
</evidence>